<keyword evidence="9" id="KW-0503">Monooxygenase</keyword>
<evidence type="ECO:0000256" key="7">
    <source>
        <dbReference type="ARBA" id="ARBA00023002"/>
    </source>
</evidence>
<dbReference type="EMBL" id="CM016560">
    <property type="protein sequence ID" value="TKV95910.1"/>
    <property type="molecule type" value="Genomic_DNA"/>
</dbReference>
<evidence type="ECO:0000256" key="10">
    <source>
        <dbReference type="ARBA" id="ARBA00023136"/>
    </source>
</evidence>
<sequence>MAFLVPLAALVALLAAAAIAWLWDYAVVRLVWRPYAIGKEFRGQGIHGPPYKFVRGSNDDIKAMKEEAEGLVLDVHDHNHLPRIAPHYLRWRAQYGEPFLYWFGTKPRICIFDYELARQILSSKSGHFLKTDPPSTLLDVVGKGLALLDGID</sequence>
<dbReference type="SUPFAM" id="SSF48264">
    <property type="entry name" value="Cytochrome P450"/>
    <property type="match status" value="1"/>
</dbReference>
<evidence type="ECO:0008006" key="13">
    <source>
        <dbReference type="Google" id="ProtNLM"/>
    </source>
</evidence>
<evidence type="ECO:0000256" key="9">
    <source>
        <dbReference type="ARBA" id="ARBA00023033"/>
    </source>
</evidence>
<evidence type="ECO:0000256" key="2">
    <source>
        <dbReference type="ARBA" id="ARBA00010617"/>
    </source>
</evidence>
<evidence type="ECO:0000256" key="8">
    <source>
        <dbReference type="ARBA" id="ARBA00023004"/>
    </source>
</evidence>
<dbReference type="Gramene" id="TKV95910">
    <property type="protein sequence ID" value="TKV95910"/>
    <property type="gene ID" value="SEVIR_9G393832v2"/>
</dbReference>
<keyword evidence="3" id="KW-0349">Heme</keyword>
<dbReference type="InterPro" id="IPR050665">
    <property type="entry name" value="Cytochrome_P450_Monooxygen"/>
</dbReference>
<proteinExistence type="inferred from homology"/>
<evidence type="ECO:0000256" key="1">
    <source>
        <dbReference type="ARBA" id="ARBA00004370"/>
    </source>
</evidence>
<keyword evidence="7" id="KW-0560">Oxidoreductase</keyword>
<keyword evidence="6" id="KW-1133">Transmembrane helix</keyword>
<dbReference type="GO" id="GO:0016705">
    <property type="term" value="F:oxidoreductase activity, acting on paired donors, with incorporation or reduction of molecular oxygen"/>
    <property type="evidence" value="ECO:0007669"/>
    <property type="project" value="InterPro"/>
</dbReference>
<dbReference type="PANTHER" id="PTHR24282:SF150">
    <property type="entry name" value="CYTOCHROME P450 709B2"/>
    <property type="match status" value="1"/>
</dbReference>
<evidence type="ECO:0000313" key="12">
    <source>
        <dbReference type="Proteomes" id="UP000298652"/>
    </source>
</evidence>
<dbReference type="GO" id="GO:0020037">
    <property type="term" value="F:heme binding"/>
    <property type="evidence" value="ECO:0007669"/>
    <property type="project" value="InterPro"/>
</dbReference>
<keyword evidence="4" id="KW-0812">Transmembrane</keyword>
<dbReference type="Gene3D" id="1.10.630.10">
    <property type="entry name" value="Cytochrome P450"/>
    <property type="match status" value="1"/>
</dbReference>
<organism evidence="11 12">
    <name type="scientific">Setaria viridis</name>
    <name type="common">Green bristlegrass</name>
    <name type="synonym">Setaria italica subsp. viridis</name>
    <dbReference type="NCBI Taxonomy" id="4556"/>
    <lineage>
        <taxon>Eukaryota</taxon>
        <taxon>Viridiplantae</taxon>
        <taxon>Streptophyta</taxon>
        <taxon>Embryophyta</taxon>
        <taxon>Tracheophyta</taxon>
        <taxon>Spermatophyta</taxon>
        <taxon>Magnoliopsida</taxon>
        <taxon>Liliopsida</taxon>
        <taxon>Poales</taxon>
        <taxon>Poaceae</taxon>
        <taxon>PACMAD clade</taxon>
        <taxon>Panicoideae</taxon>
        <taxon>Panicodae</taxon>
        <taxon>Paniceae</taxon>
        <taxon>Cenchrinae</taxon>
        <taxon>Setaria</taxon>
    </lineage>
</organism>
<dbReference type="AlphaFoldDB" id="A0A4U6T2W7"/>
<dbReference type="GO" id="GO:0016020">
    <property type="term" value="C:membrane"/>
    <property type="evidence" value="ECO:0007669"/>
    <property type="project" value="UniProtKB-SubCell"/>
</dbReference>
<gene>
    <name evidence="11" type="ORF">SEVIR_9G393832v2</name>
</gene>
<dbReference type="GO" id="GO:0005506">
    <property type="term" value="F:iron ion binding"/>
    <property type="evidence" value="ECO:0007669"/>
    <property type="project" value="InterPro"/>
</dbReference>
<dbReference type="Proteomes" id="UP000298652">
    <property type="component" value="Chromosome 9"/>
</dbReference>
<keyword evidence="5" id="KW-0479">Metal-binding</keyword>
<evidence type="ECO:0000256" key="4">
    <source>
        <dbReference type="ARBA" id="ARBA00022692"/>
    </source>
</evidence>
<accession>A0A4U6T2W7</accession>
<evidence type="ECO:0000256" key="5">
    <source>
        <dbReference type="ARBA" id="ARBA00022723"/>
    </source>
</evidence>
<comment type="subcellular location">
    <subcellularLocation>
        <location evidence="1">Membrane</location>
    </subcellularLocation>
</comment>
<evidence type="ECO:0000256" key="3">
    <source>
        <dbReference type="ARBA" id="ARBA00022617"/>
    </source>
</evidence>
<keyword evidence="12" id="KW-1185">Reference proteome</keyword>
<dbReference type="GO" id="GO:0004497">
    <property type="term" value="F:monooxygenase activity"/>
    <property type="evidence" value="ECO:0007669"/>
    <property type="project" value="UniProtKB-KW"/>
</dbReference>
<name>A0A4U6T2W7_SETVI</name>
<keyword evidence="8" id="KW-0408">Iron</keyword>
<dbReference type="GO" id="GO:0006629">
    <property type="term" value="P:lipid metabolic process"/>
    <property type="evidence" value="ECO:0007669"/>
    <property type="project" value="UniProtKB-ARBA"/>
</dbReference>
<dbReference type="OMA" id="IVENHIH"/>
<dbReference type="InterPro" id="IPR036396">
    <property type="entry name" value="Cyt_P450_sf"/>
</dbReference>
<evidence type="ECO:0000313" key="11">
    <source>
        <dbReference type="EMBL" id="TKV95910.1"/>
    </source>
</evidence>
<keyword evidence="10" id="KW-0472">Membrane</keyword>
<comment type="similarity">
    <text evidence="2">Belongs to the cytochrome P450 family.</text>
</comment>
<dbReference type="PANTHER" id="PTHR24282">
    <property type="entry name" value="CYTOCHROME P450 FAMILY MEMBER"/>
    <property type="match status" value="1"/>
</dbReference>
<evidence type="ECO:0000256" key="6">
    <source>
        <dbReference type="ARBA" id="ARBA00022989"/>
    </source>
</evidence>
<protein>
    <recommendedName>
        <fullName evidence="13">Cytochrome P450</fullName>
    </recommendedName>
</protein>
<reference evidence="11" key="1">
    <citation type="submission" date="2019-03" db="EMBL/GenBank/DDBJ databases">
        <title>WGS assembly of Setaria viridis.</title>
        <authorList>
            <person name="Huang P."/>
            <person name="Jenkins J."/>
            <person name="Grimwood J."/>
            <person name="Barry K."/>
            <person name="Healey A."/>
            <person name="Mamidi S."/>
            <person name="Sreedasyam A."/>
            <person name="Shu S."/>
            <person name="Feldman M."/>
            <person name="Wu J."/>
            <person name="Yu Y."/>
            <person name="Chen C."/>
            <person name="Johnson J."/>
            <person name="Rokhsar D."/>
            <person name="Baxter I."/>
            <person name="Schmutz J."/>
            <person name="Brutnell T."/>
            <person name="Kellogg E."/>
        </authorList>
    </citation>
    <scope>NUCLEOTIDE SEQUENCE [LARGE SCALE GENOMIC DNA]</scope>
</reference>